<evidence type="ECO:0000313" key="3">
    <source>
        <dbReference type="Proteomes" id="UP001234178"/>
    </source>
</evidence>
<evidence type="ECO:0000256" key="1">
    <source>
        <dbReference type="SAM" id="Phobius"/>
    </source>
</evidence>
<gene>
    <name evidence="2" type="ORF">OUZ56_019891</name>
</gene>
<keyword evidence="1" id="KW-0812">Transmembrane</keyword>
<keyword evidence="1" id="KW-1133">Transmembrane helix</keyword>
<proteinExistence type="predicted"/>
<evidence type="ECO:0000313" key="2">
    <source>
        <dbReference type="EMBL" id="KAK4010758.1"/>
    </source>
</evidence>
<feature type="transmembrane region" description="Helical" evidence="1">
    <location>
        <begin position="62"/>
        <end position="81"/>
    </location>
</feature>
<name>A0ABQ9ZCZ2_9CRUS</name>
<comment type="caution">
    <text evidence="2">The sequence shown here is derived from an EMBL/GenBank/DDBJ whole genome shotgun (WGS) entry which is preliminary data.</text>
</comment>
<protein>
    <submittedName>
        <fullName evidence="2">Uncharacterized protein</fullName>
    </submittedName>
</protein>
<sequence>MYTIWWNCPSPEVDTSGAIRAKELLATLRYRYIFLLSWYPIEKKTNKKTGEKKMGMGKMLSSSSLMISTYLLVLTLLYPAGCSAAKSSSSRRGEGGGDWG</sequence>
<keyword evidence="1" id="KW-0472">Membrane</keyword>
<keyword evidence="3" id="KW-1185">Reference proteome</keyword>
<dbReference type="EMBL" id="JAOYFB010000003">
    <property type="protein sequence ID" value="KAK4010758.1"/>
    <property type="molecule type" value="Genomic_DNA"/>
</dbReference>
<dbReference type="Proteomes" id="UP001234178">
    <property type="component" value="Unassembled WGS sequence"/>
</dbReference>
<reference evidence="2 3" key="1">
    <citation type="journal article" date="2023" name="Nucleic Acids Res.">
        <title>The hologenome of Daphnia magna reveals possible DNA methylation and microbiome-mediated evolution of the host genome.</title>
        <authorList>
            <person name="Chaturvedi A."/>
            <person name="Li X."/>
            <person name="Dhandapani V."/>
            <person name="Marshall H."/>
            <person name="Kissane S."/>
            <person name="Cuenca-Cambronero M."/>
            <person name="Asole G."/>
            <person name="Calvet F."/>
            <person name="Ruiz-Romero M."/>
            <person name="Marangio P."/>
            <person name="Guigo R."/>
            <person name="Rago D."/>
            <person name="Mirbahai L."/>
            <person name="Eastwood N."/>
            <person name="Colbourne J.K."/>
            <person name="Zhou J."/>
            <person name="Mallon E."/>
            <person name="Orsini L."/>
        </authorList>
    </citation>
    <scope>NUCLEOTIDE SEQUENCE [LARGE SCALE GENOMIC DNA]</scope>
    <source>
        <strain evidence="2">LRV0_1</strain>
    </source>
</reference>
<accession>A0ABQ9ZCZ2</accession>
<organism evidence="2 3">
    <name type="scientific">Daphnia magna</name>
    <dbReference type="NCBI Taxonomy" id="35525"/>
    <lineage>
        <taxon>Eukaryota</taxon>
        <taxon>Metazoa</taxon>
        <taxon>Ecdysozoa</taxon>
        <taxon>Arthropoda</taxon>
        <taxon>Crustacea</taxon>
        <taxon>Branchiopoda</taxon>
        <taxon>Diplostraca</taxon>
        <taxon>Cladocera</taxon>
        <taxon>Anomopoda</taxon>
        <taxon>Daphniidae</taxon>
        <taxon>Daphnia</taxon>
    </lineage>
</organism>